<comment type="caution">
    <text evidence="1">The sequence shown here is derived from an EMBL/GenBank/DDBJ whole genome shotgun (WGS) entry which is preliminary data.</text>
</comment>
<keyword evidence="2" id="KW-1185">Reference proteome</keyword>
<evidence type="ECO:0008006" key="3">
    <source>
        <dbReference type="Google" id="ProtNLM"/>
    </source>
</evidence>
<dbReference type="RefSeq" id="WP_306933634.1">
    <property type="nucleotide sequence ID" value="NZ_JAUTBL010000002.1"/>
</dbReference>
<sequence length="324" mass="37385">MGFLSNILSRRKSSEIFLTYANDYHTDGAGAQLYRIFGVYALTRMYGFNYHHTPMHKIDHQGIEILEGKPLDKEFALPFNKLCQIENDKILPHNIKTVTIPNPKMGFERALYRQWNRGPILVRIAHPHYILDRVPHAWGACKMVTPFQKRTRSKPLRIAIHVRRGDVHILDKDRLLPNSYYIRNAKFVKMILDELDIPHVIDIHSEAPRKDTTVNPEAPGVYDLARPVTIKAGVDNFEEFQELGEDVRYHINRPAIESFSEIANADIIVTSKSAFSYLAAILSPSALVLYFPFWHAPLEDWFTTDIGGNFDLARFKKACRLRMK</sequence>
<accession>A0ABU0UNN9</accession>
<gene>
    <name evidence="1" type="ORF">QE408_003713</name>
</gene>
<protein>
    <recommendedName>
        <fullName evidence="3">Glycosyltransferase family 61 protein</fullName>
    </recommendedName>
</protein>
<reference evidence="1 2" key="1">
    <citation type="submission" date="2023-07" db="EMBL/GenBank/DDBJ databases">
        <title>Functional and genomic diversity of the sorghum phyllosphere microbiome.</title>
        <authorList>
            <person name="Shade A."/>
        </authorList>
    </citation>
    <scope>NUCLEOTIDE SEQUENCE [LARGE SCALE GENOMIC DNA]</scope>
    <source>
        <strain evidence="1 2">SORGH_AS_1126</strain>
    </source>
</reference>
<proteinExistence type="predicted"/>
<organism evidence="1 2">
    <name type="scientific">Agrobacterium larrymoorei</name>
    <dbReference type="NCBI Taxonomy" id="160699"/>
    <lineage>
        <taxon>Bacteria</taxon>
        <taxon>Pseudomonadati</taxon>
        <taxon>Pseudomonadota</taxon>
        <taxon>Alphaproteobacteria</taxon>
        <taxon>Hyphomicrobiales</taxon>
        <taxon>Rhizobiaceae</taxon>
        <taxon>Rhizobium/Agrobacterium group</taxon>
        <taxon>Agrobacterium</taxon>
    </lineage>
</organism>
<evidence type="ECO:0000313" key="2">
    <source>
        <dbReference type="Proteomes" id="UP001224781"/>
    </source>
</evidence>
<dbReference type="Proteomes" id="UP001224781">
    <property type="component" value="Unassembled WGS sequence"/>
</dbReference>
<evidence type="ECO:0000313" key="1">
    <source>
        <dbReference type="EMBL" id="MDQ1186570.1"/>
    </source>
</evidence>
<dbReference type="EMBL" id="JAUTBL010000002">
    <property type="protein sequence ID" value="MDQ1186570.1"/>
    <property type="molecule type" value="Genomic_DNA"/>
</dbReference>
<name>A0ABU0UNN9_9HYPH</name>